<dbReference type="Proteomes" id="UP000501166">
    <property type="component" value="Segment"/>
</dbReference>
<name>A0A5Q2W9F2_9VIRU</name>
<protein>
    <submittedName>
        <fullName evidence="1">Putative capsid protein</fullName>
    </submittedName>
</protein>
<accession>A0A5Q2W9F2</accession>
<evidence type="ECO:0000313" key="2">
    <source>
        <dbReference type="Proteomes" id="UP000501166"/>
    </source>
</evidence>
<reference evidence="1 2" key="1">
    <citation type="submission" date="2019-10" db="EMBL/GenBank/DDBJ databases">
        <title>Florida's Freshwater Springs.</title>
        <authorList>
            <person name="Malki K."/>
            <person name="Breitbart M."/>
        </authorList>
    </citation>
    <scope>NUCLEOTIDE SEQUENCE [LARGE SCALE GENOMIC DNA]</scope>
    <source>
        <strain evidence="1">CtczB4</strain>
    </source>
</reference>
<keyword evidence="2" id="KW-1185">Reference proteome</keyword>
<dbReference type="EMBL" id="MN582072">
    <property type="protein sequence ID" value="QGH72656.1"/>
    <property type="molecule type" value="Genomic_DNA"/>
</dbReference>
<proteinExistence type="predicted"/>
<sequence length="640" mass="70226">MPYGPHFPNYWQSQWGAPPPSMAREWNRRILNNSIRQGWERYNERVQARRSREASLRAHDNWRAYRDEGVTESFRRARYYTRIQEARAKKPKFQAKRQRTISGDSGYESANKSVKMGTLGAIAETVTGVSGVARAGDMMDVDTWEELGSKVGSSVGTTIGLDVGGFVGGAAGEMIGRGLGSVIGKAGDYASSLLSPKNNMPKAGFAPFNSGKSSVSVKGKIKVSSRTKKVRVSKSLREKVQKVIKGSMPQGVYRFCHQGFIGLKLTDSTASVENVMTSGDDIGGTVEVSRGVPALLNSKQWYYGYCTFQNTATTVQFFQPAGLFEYFTPTKILNAASVLFNRKAMPAEGDVLNTNNMLVSTNNTGTSQRPQKYKLHINNAYVNLSFKNCAARVMIVDFYVCTLKQKTLVPAGLQFITEAIVTDAETITGGSSGMPVYKARDTVDREEQINYSLTSLMFDPAMSPTFRARFKYEKITMTIQPGETLTKMIQGPRNYDLDYSKIVNTNAGAPDSNLLYKPTTVVCFASVRPDAQYLIGGINDNATLGGSASVIKGQLNVIACPISIQQEQVYSLSMPDVTGFQYQAIQTVGEPQVLNSRFNQTRIYLNDRRIAAGQGTTSYAAVNEENPAVNSTISAGSFIY</sequence>
<organism evidence="1 2">
    <name type="scientific">CRESS virus sp. ctczB4</name>
    <dbReference type="NCBI Taxonomy" id="2656682"/>
    <lineage>
        <taxon>Viruses</taxon>
        <taxon>Monodnaviria</taxon>
        <taxon>Shotokuvirae</taxon>
        <taxon>Cressdnaviricota</taxon>
        <taxon>Arfiviricetes</taxon>
        <taxon>Saturnivirales</taxon>
        <taxon>Kanorauviridae</taxon>
        <taxon>Ninurtavirus</taxon>
        <taxon>Ninurtavirus raringis</taxon>
    </lineage>
</organism>
<evidence type="ECO:0000313" key="1">
    <source>
        <dbReference type="EMBL" id="QGH72656.1"/>
    </source>
</evidence>